<evidence type="ECO:0000256" key="23">
    <source>
        <dbReference type="SAM" id="MobiDB-lite"/>
    </source>
</evidence>
<dbReference type="Gene3D" id="3.30.200.20">
    <property type="entry name" value="Phosphorylase Kinase, domain 1"/>
    <property type="match status" value="1"/>
</dbReference>
<feature type="domain" description="Protein kinase" evidence="24">
    <location>
        <begin position="18"/>
        <end position="274"/>
    </location>
</feature>
<dbReference type="OrthoDB" id="346907at2759"/>
<keyword evidence="10 20" id="KW-0547">Nucleotide-binding</keyword>
<keyword evidence="7 21" id="KW-0723">Serine/threonine-protein kinase</keyword>
<comment type="catalytic activity">
    <reaction evidence="19">
        <text>ATP + H2O = ADP + phosphate + H(+)</text>
        <dbReference type="Rhea" id="RHEA:13065"/>
        <dbReference type="ChEBI" id="CHEBI:15377"/>
        <dbReference type="ChEBI" id="CHEBI:15378"/>
        <dbReference type="ChEBI" id="CHEBI:30616"/>
        <dbReference type="ChEBI" id="CHEBI:43474"/>
        <dbReference type="ChEBI" id="CHEBI:456216"/>
        <dbReference type="EC" id="3.6.4.6"/>
    </reaction>
</comment>
<gene>
    <name evidence="25" type="ORF">KP79_PYT14988</name>
</gene>
<evidence type="ECO:0000256" key="20">
    <source>
        <dbReference type="PROSITE-ProRule" id="PRU10141"/>
    </source>
</evidence>
<dbReference type="Pfam" id="PF00069">
    <property type="entry name" value="Pkinase"/>
    <property type="match status" value="1"/>
</dbReference>
<dbReference type="Gene3D" id="1.20.58.80">
    <property type="entry name" value="Phosphotransferase system, lactose/cellobiose-type IIA subunit"/>
    <property type="match status" value="2"/>
</dbReference>
<dbReference type="AlphaFoldDB" id="A0A210PFI7"/>
<comment type="caution">
    <text evidence="25">The sequence shown here is derived from an EMBL/GenBank/DDBJ whole genome shotgun (WGS) entry which is preliminary data.</text>
</comment>
<dbReference type="GO" id="GO:0000045">
    <property type="term" value="P:autophagosome assembly"/>
    <property type="evidence" value="ECO:0007669"/>
    <property type="project" value="TreeGrafter"/>
</dbReference>
<comment type="catalytic activity">
    <reaction evidence="18">
        <text>L-seryl-[protein] + ATP = O-phospho-L-seryl-[protein] + ADP + H(+)</text>
        <dbReference type="Rhea" id="RHEA:17989"/>
        <dbReference type="Rhea" id="RHEA-COMP:9863"/>
        <dbReference type="Rhea" id="RHEA-COMP:11604"/>
        <dbReference type="ChEBI" id="CHEBI:15378"/>
        <dbReference type="ChEBI" id="CHEBI:29999"/>
        <dbReference type="ChEBI" id="CHEBI:30616"/>
        <dbReference type="ChEBI" id="CHEBI:83421"/>
        <dbReference type="ChEBI" id="CHEBI:456216"/>
        <dbReference type="EC" id="2.7.11.1"/>
    </reaction>
</comment>
<dbReference type="GO" id="GO:0015031">
    <property type="term" value="P:protein transport"/>
    <property type="evidence" value="ECO:0007669"/>
    <property type="project" value="UniProtKB-KW"/>
</dbReference>
<dbReference type="PROSITE" id="PS50011">
    <property type="entry name" value="PROTEIN_KINASE_DOM"/>
    <property type="match status" value="1"/>
</dbReference>
<dbReference type="InterPro" id="IPR007330">
    <property type="entry name" value="MIT_dom"/>
</dbReference>
<keyword evidence="9" id="KW-0677">Repeat</keyword>
<evidence type="ECO:0000256" key="5">
    <source>
        <dbReference type="ARBA" id="ARBA00022448"/>
    </source>
</evidence>
<dbReference type="PANTHER" id="PTHR24348:SF65">
    <property type="entry name" value="SERINE_THREONINE-PROTEIN KINASE ULK3"/>
    <property type="match status" value="1"/>
</dbReference>
<dbReference type="FunFam" id="3.30.200.20:FF:000042">
    <property type="entry name" value="Aurora kinase A"/>
    <property type="match status" value="1"/>
</dbReference>
<keyword evidence="5" id="KW-0813">Transport</keyword>
<evidence type="ECO:0000256" key="13">
    <source>
        <dbReference type="ARBA" id="ARBA00022840"/>
    </source>
</evidence>
<evidence type="ECO:0000313" key="25">
    <source>
        <dbReference type="EMBL" id="OWF35249.1"/>
    </source>
</evidence>
<dbReference type="Pfam" id="PF04212">
    <property type="entry name" value="MIT"/>
    <property type="match status" value="2"/>
</dbReference>
<evidence type="ECO:0000256" key="11">
    <source>
        <dbReference type="ARBA" id="ARBA00022777"/>
    </source>
</evidence>
<evidence type="ECO:0000256" key="3">
    <source>
        <dbReference type="ARBA" id="ARBA00012674"/>
    </source>
</evidence>
<dbReference type="SMART" id="SM00220">
    <property type="entry name" value="S_TKc"/>
    <property type="match status" value="1"/>
</dbReference>
<dbReference type="GO" id="GO:0005776">
    <property type="term" value="C:autophagosome"/>
    <property type="evidence" value="ECO:0007669"/>
    <property type="project" value="TreeGrafter"/>
</dbReference>
<evidence type="ECO:0000256" key="12">
    <source>
        <dbReference type="ARBA" id="ARBA00022801"/>
    </source>
</evidence>
<dbReference type="Gene3D" id="1.10.510.10">
    <property type="entry name" value="Transferase(Phosphotransferase) domain 1"/>
    <property type="match status" value="1"/>
</dbReference>
<name>A0A210PFI7_MIZYE</name>
<evidence type="ECO:0000256" key="2">
    <source>
        <dbReference type="ARBA" id="ARBA00012513"/>
    </source>
</evidence>
<dbReference type="InterPro" id="IPR036181">
    <property type="entry name" value="MIT_dom_sf"/>
</dbReference>
<dbReference type="SUPFAM" id="SSF116846">
    <property type="entry name" value="MIT domain"/>
    <property type="match status" value="2"/>
</dbReference>
<keyword evidence="6" id="KW-0963">Cytoplasm</keyword>
<keyword evidence="26" id="KW-1185">Reference proteome</keyword>
<dbReference type="GO" id="GO:0010506">
    <property type="term" value="P:regulation of autophagy"/>
    <property type="evidence" value="ECO:0007669"/>
    <property type="project" value="InterPro"/>
</dbReference>
<dbReference type="CDD" id="cd14121">
    <property type="entry name" value="STKc_ULK3"/>
    <property type="match status" value="1"/>
</dbReference>
<dbReference type="GO" id="GO:0042594">
    <property type="term" value="P:response to starvation"/>
    <property type="evidence" value="ECO:0007669"/>
    <property type="project" value="TreeGrafter"/>
</dbReference>
<keyword evidence="15" id="KW-0072">Autophagy</keyword>
<dbReference type="GO" id="GO:0034045">
    <property type="term" value="C:phagophore assembly site membrane"/>
    <property type="evidence" value="ECO:0007669"/>
    <property type="project" value="TreeGrafter"/>
</dbReference>
<evidence type="ECO:0000256" key="8">
    <source>
        <dbReference type="ARBA" id="ARBA00022679"/>
    </source>
</evidence>
<evidence type="ECO:0000256" key="1">
    <source>
        <dbReference type="ARBA" id="ARBA00004496"/>
    </source>
</evidence>
<dbReference type="FunFam" id="1.20.58.80:FF:000004">
    <property type="entry name" value="Vacuolar protein sorting-associated protein 4"/>
    <property type="match status" value="1"/>
</dbReference>
<evidence type="ECO:0000259" key="24">
    <source>
        <dbReference type="PROSITE" id="PS50011"/>
    </source>
</evidence>
<keyword evidence="13 20" id="KW-0067">ATP-binding</keyword>
<dbReference type="InterPro" id="IPR017441">
    <property type="entry name" value="Protein_kinase_ATP_BS"/>
</dbReference>
<evidence type="ECO:0000256" key="6">
    <source>
        <dbReference type="ARBA" id="ARBA00022490"/>
    </source>
</evidence>
<dbReference type="InterPro" id="IPR008271">
    <property type="entry name" value="Ser/Thr_kinase_AS"/>
</dbReference>
<evidence type="ECO:0000256" key="14">
    <source>
        <dbReference type="ARBA" id="ARBA00022927"/>
    </source>
</evidence>
<dbReference type="InterPro" id="IPR045269">
    <property type="entry name" value="Atg1-like"/>
</dbReference>
<evidence type="ECO:0000256" key="16">
    <source>
        <dbReference type="ARBA" id="ARBA00032242"/>
    </source>
</evidence>
<dbReference type="PROSITE" id="PS00108">
    <property type="entry name" value="PROTEIN_KINASE_ST"/>
    <property type="match status" value="1"/>
</dbReference>
<feature type="binding site" evidence="20">
    <location>
        <position position="48"/>
    </location>
    <ligand>
        <name>ATP</name>
        <dbReference type="ChEBI" id="CHEBI:30616"/>
    </ligand>
</feature>
<comment type="similarity">
    <text evidence="21">Belongs to the protein kinase superfamily.</text>
</comment>
<dbReference type="Proteomes" id="UP000242188">
    <property type="component" value="Unassembled WGS sequence"/>
</dbReference>
<dbReference type="GO" id="GO:0005829">
    <property type="term" value="C:cytosol"/>
    <property type="evidence" value="ECO:0007669"/>
    <property type="project" value="TreeGrafter"/>
</dbReference>
<evidence type="ECO:0000256" key="9">
    <source>
        <dbReference type="ARBA" id="ARBA00022737"/>
    </source>
</evidence>
<comment type="catalytic activity">
    <reaction evidence="17">
        <text>L-threonyl-[protein] + ATP = O-phospho-L-threonyl-[protein] + ADP + H(+)</text>
        <dbReference type="Rhea" id="RHEA:46608"/>
        <dbReference type="Rhea" id="RHEA-COMP:11060"/>
        <dbReference type="Rhea" id="RHEA-COMP:11605"/>
        <dbReference type="ChEBI" id="CHEBI:15378"/>
        <dbReference type="ChEBI" id="CHEBI:30013"/>
        <dbReference type="ChEBI" id="CHEBI:30616"/>
        <dbReference type="ChEBI" id="CHEBI:61977"/>
        <dbReference type="ChEBI" id="CHEBI:456216"/>
        <dbReference type="EC" id="2.7.11.1"/>
    </reaction>
</comment>
<evidence type="ECO:0000256" key="4">
    <source>
        <dbReference type="ARBA" id="ARBA00021644"/>
    </source>
</evidence>
<dbReference type="EC" id="2.7.11.1" evidence="2"/>
<evidence type="ECO:0000256" key="18">
    <source>
        <dbReference type="ARBA" id="ARBA00048679"/>
    </source>
</evidence>
<keyword evidence="22" id="KW-0175">Coiled coil</keyword>
<dbReference type="FunFam" id="1.10.510.10:FF:000571">
    <property type="entry name" value="Maternal embryonic leucine zipper kinase"/>
    <property type="match status" value="1"/>
</dbReference>
<dbReference type="EC" id="3.6.4.6" evidence="3"/>
<dbReference type="GO" id="GO:0016787">
    <property type="term" value="F:hydrolase activity"/>
    <property type="evidence" value="ECO:0007669"/>
    <property type="project" value="UniProtKB-KW"/>
</dbReference>
<dbReference type="SUPFAM" id="SSF56112">
    <property type="entry name" value="Protein kinase-like (PK-like)"/>
    <property type="match status" value="1"/>
</dbReference>
<dbReference type="GO" id="GO:0004674">
    <property type="term" value="F:protein serine/threonine kinase activity"/>
    <property type="evidence" value="ECO:0007669"/>
    <property type="project" value="UniProtKB-KW"/>
</dbReference>
<comment type="subcellular location">
    <subcellularLocation>
        <location evidence="1">Cytoplasm</location>
    </subcellularLocation>
</comment>
<dbReference type="PROSITE" id="PS00107">
    <property type="entry name" value="PROTEIN_KINASE_ATP"/>
    <property type="match status" value="1"/>
</dbReference>
<keyword evidence="8" id="KW-0808">Transferase</keyword>
<evidence type="ECO:0000256" key="17">
    <source>
        <dbReference type="ARBA" id="ARBA00047899"/>
    </source>
</evidence>
<dbReference type="InterPro" id="IPR011009">
    <property type="entry name" value="Kinase-like_dom_sf"/>
</dbReference>
<dbReference type="PANTHER" id="PTHR24348">
    <property type="entry name" value="SERINE/THREONINE-PROTEIN KINASE UNC-51-RELATED"/>
    <property type="match status" value="1"/>
</dbReference>
<evidence type="ECO:0000256" key="15">
    <source>
        <dbReference type="ARBA" id="ARBA00023006"/>
    </source>
</evidence>
<dbReference type="SMART" id="SM00745">
    <property type="entry name" value="MIT"/>
    <property type="match status" value="2"/>
</dbReference>
<dbReference type="GO" id="GO:0005524">
    <property type="term" value="F:ATP binding"/>
    <property type="evidence" value="ECO:0007669"/>
    <property type="project" value="UniProtKB-UniRule"/>
</dbReference>
<keyword evidence="12" id="KW-0378">Hydrolase</keyword>
<evidence type="ECO:0000256" key="22">
    <source>
        <dbReference type="SAM" id="Coils"/>
    </source>
</evidence>
<evidence type="ECO:0000256" key="21">
    <source>
        <dbReference type="RuleBase" id="RU000304"/>
    </source>
</evidence>
<dbReference type="STRING" id="6573.A0A210PFI7"/>
<feature type="region of interest" description="Disordered" evidence="23">
    <location>
        <begin position="458"/>
        <end position="477"/>
    </location>
</feature>
<proteinExistence type="inferred from homology"/>
<evidence type="ECO:0000313" key="26">
    <source>
        <dbReference type="Proteomes" id="UP000242188"/>
    </source>
</evidence>
<dbReference type="GO" id="GO:0034727">
    <property type="term" value="P:piecemeal microautophagy of the nucleus"/>
    <property type="evidence" value="ECO:0007669"/>
    <property type="project" value="TreeGrafter"/>
</dbReference>
<keyword evidence="14" id="KW-0653">Protein transport</keyword>
<dbReference type="GO" id="GO:0000422">
    <property type="term" value="P:autophagy of mitochondrion"/>
    <property type="evidence" value="ECO:0007669"/>
    <property type="project" value="TreeGrafter"/>
</dbReference>
<dbReference type="EMBL" id="NEDP02076735">
    <property type="protein sequence ID" value="OWF35249.1"/>
    <property type="molecule type" value="Genomic_DNA"/>
</dbReference>
<accession>A0A210PFI7</accession>
<dbReference type="GO" id="GO:0061709">
    <property type="term" value="P:reticulophagy"/>
    <property type="evidence" value="ECO:0007669"/>
    <property type="project" value="TreeGrafter"/>
</dbReference>
<dbReference type="InterPro" id="IPR000719">
    <property type="entry name" value="Prot_kinase_dom"/>
</dbReference>
<evidence type="ECO:0000256" key="7">
    <source>
        <dbReference type="ARBA" id="ARBA00022527"/>
    </source>
</evidence>
<organism evidence="25 26">
    <name type="scientific">Mizuhopecten yessoensis</name>
    <name type="common">Japanese scallop</name>
    <name type="synonym">Patinopecten yessoensis</name>
    <dbReference type="NCBI Taxonomy" id="6573"/>
    <lineage>
        <taxon>Eukaryota</taxon>
        <taxon>Metazoa</taxon>
        <taxon>Spiralia</taxon>
        <taxon>Lophotrochozoa</taxon>
        <taxon>Mollusca</taxon>
        <taxon>Bivalvia</taxon>
        <taxon>Autobranchia</taxon>
        <taxon>Pteriomorphia</taxon>
        <taxon>Pectinida</taxon>
        <taxon>Pectinoidea</taxon>
        <taxon>Pectinidae</taxon>
        <taxon>Mizuhopecten</taxon>
    </lineage>
</organism>
<sequence length="477" mass="54974">MARPMSASIISQPKLDGYVFTEKLGSGSYATVYKAYKKHGTREVVAVKCVLRSSLNKASSENLLREIELLKKLKHDNIVELKDFRWDDKCIYLIMEYYSGGDLSHFIRSKRALPEYIVKRFLQQIVKAMRYLREHNVAHMDLKPQNILMSSPANPYLRIADFGFAKHMFHGDELHAMRGSPLYMAPEIICKGIYDARVDIWSIGVILYECLFGRAPFASKNLKELQEKIWDSKPVELPYGVTVSDPCRDLLLRMLKRDPEKRISFDEFFNHPFVDLDHMPSNESLDKAVAIVRDAVLSDQKGDYASAVKHYCDSLSHFISAIHHEKNKEKKEVLRKKVKEYMDRAEELKTMMKPKKNEVLKRSSSTDPLQQLLEMYESNDEVTAALKVIKGAEIEHASEDYESALGHYELGLRTVIHALKEESKGKRKDLLGKQTHLWMEEAEKIQTFLSIRQLNTADTSTQEEEADNKYQGQCSIQ</sequence>
<evidence type="ECO:0000256" key="19">
    <source>
        <dbReference type="ARBA" id="ARBA00048883"/>
    </source>
</evidence>
<feature type="coiled-coil region" evidence="22">
    <location>
        <begin position="324"/>
        <end position="351"/>
    </location>
</feature>
<reference evidence="25 26" key="1">
    <citation type="journal article" date="2017" name="Nat. Ecol. Evol.">
        <title>Scallop genome provides insights into evolution of bilaterian karyotype and development.</title>
        <authorList>
            <person name="Wang S."/>
            <person name="Zhang J."/>
            <person name="Jiao W."/>
            <person name="Li J."/>
            <person name="Xun X."/>
            <person name="Sun Y."/>
            <person name="Guo X."/>
            <person name="Huan P."/>
            <person name="Dong B."/>
            <person name="Zhang L."/>
            <person name="Hu X."/>
            <person name="Sun X."/>
            <person name="Wang J."/>
            <person name="Zhao C."/>
            <person name="Wang Y."/>
            <person name="Wang D."/>
            <person name="Huang X."/>
            <person name="Wang R."/>
            <person name="Lv J."/>
            <person name="Li Y."/>
            <person name="Zhang Z."/>
            <person name="Liu B."/>
            <person name="Lu W."/>
            <person name="Hui Y."/>
            <person name="Liang J."/>
            <person name="Zhou Z."/>
            <person name="Hou R."/>
            <person name="Li X."/>
            <person name="Liu Y."/>
            <person name="Li H."/>
            <person name="Ning X."/>
            <person name="Lin Y."/>
            <person name="Zhao L."/>
            <person name="Xing Q."/>
            <person name="Dou J."/>
            <person name="Li Y."/>
            <person name="Mao J."/>
            <person name="Guo H."/>
            <person name="Dou H."/>
            <person name="Li T."/>
            <person name="Mu C."/>
            <person name="Jiang W."/>
            <person name="Fu Q."/>
            <person name="Fu X."/>
            <person name="Miao Y."/>
            <person name="Liu J."/>
            <person name="Yu Q."/>
            <person name="Li R."/>
            <person name="Liao H."/>
            <person name="Li X."/>
            <person name="Kong Y."/>
            <person name="Jiang Z."/>
            <person name="Chourrout D."/>
            <person name="Li R."/>
            <person name="Bao Z."/>
        </authorList>
    </citation>
    <scope>NUCLEOTIDE SEQUENCE [LARGE SCALE GENOMIC DNA]</scope>
    <source>
        <strain evidence="25 26">PY_sf001</strain>
    </source>
</reference>
<evidence type="ECO:0000256" key="10">
    <source>
        <dbReference type="ARBA" id="ARBA00022741"/>
    </source>
</evidence>
<protein>
    <recommendedName>
        <fullName evidence="4">Serine/threonine-protein kinase ULK3</fullName>
        <ecNumber evidence="2">2.7.11.1</ecNumber>
        <ecNumber evidence="3">3.6.4.6</ecNumber>
    </recommendedName>
    <alternativeName>
        <fullName evidence="16">Unc-51-like kinase 3</fullName>
    </alternativeName>
</protein>
<keyword evidence="11 25" id="KW-0418">Kinase</keyword>